<gene>
    <name evidence="2" type="ORF">EDL80_01960</name>
</gene>
<feature type="transmembrane region" description="Helical" evidence="1">
    <location>
        <begin position="36"/>
        <end position="60"/>
    </location>
</feature>
<accession>A0AAE6QB66</accession>
<sequence>MNKLKSAMIFSIITALLIIDVMVSLACRSQNNTREFYIAASVVFGVILFAFIVSLINVCMHYDGISLRRMDKNRTFKLKYPNQEVVLFLQVPPEKMSGINTEANIINFSSVKTGHEDEDKYALEMTQRATMFSTTAPSIQLNGNEKAQLLMHDQIKVKNSGLYIVANCNKLVLSQNLKRRVDVQILHPIIDYGKLSLVYKHVEFYGSKQLYNKKDPYGPADFAQLLRFEVETNTEDEISMRYLYDIIAVEILSECPKIDEYGWWTRDVNGKIAASFFSMFNYRLILGEKRLSREDLIPKLELITEYVASSEFHRDKSYDPLIFDRIRDTYFSENHELYKYSFLCNNVYTSVKGERVSDLIRQNIEKDKCYYYIYSIASCDNEDVMSQKTNKFIRDILQSEKGKLEVICNIDSKKDIEKLLKFDPESKEVRSMLKRVLGPCIFVRSDVSTLIKCAQDFVMENCKERMQLLHCDRYSSIDVGYINDIIVCSTEQKSAGVASDLNIVDGTTNAVLSDECITSSV</sequence>
<name>A0AAE6QB66_EHRRU</name>
<dbReference type="EMBL" id="CP033455">
    <property type="protein sequence ID" value="QGR03351.1"/>
    <property type="molecule type" value="Genomic_DNA"/>
</dbReference>
<reference evidence="2 3" key="1">
    <citation type="submission" date="2018-10" db="EMBL/GenBank/DDBJ databases">
        <title>Propagation and draft genome sequences of three atypical Erhlichia ruminantium isolates.</title>
        <authorList>
            <person name="Liebenberg J."/>
            <person name="Steyn H."/>
            <person name="Josemans A."/>
            <person name="Zweygarth E."/>
        </authorList>
    </citation>
    <scope>NUCLEOTIDE SEQUENCE [LARGE SCALE GENOMIC DNA]</scope>
    <source>
        <strain evidence="2 3">Omatjenne</strain>
    </source>
</reference>
<evidence type="ECO:0000256" key="1">
    <source>
        <dbReference type="SAM" id="Phobius"/>
    </source>
</evidence>
<organism evidence="2 3">
    <name type="scientific">Ehrlichia ruminantium</name>
    <name type="common">heartwater rickettsia</name>
    <name type="synonym">Cowdria ruminantium</name>
    <dbReference type="NCBI Taxonomy" id="779"/>
    <lineage>
        <taxon>Bacteria</taxon>
        <taxon>Pseudomonadati</taxon>
        <taxon>Pseudomonadota</taxon>
        <taxon>Alphaproteobacteria</taxon>
        <taxon>Rickettsiales</taxon>
        <taxon>Anaplasmataceae</taxon>
        <taxon>Ehrlichia</taxon>
    </lineage>
</organism>
<keyword evidence="3" id="KW-1185">Reference proteome</keyword>
<proteinExistence type="predicted"/>
<dbReference type="RefSeq" id="WP_158406528.1">
    <property type="nucleotide sequence ID" value="NZ_CP033454.1"/>
</dbReference>
<evidence type="ECO:0000313" key="3">
    <source>
        <dbReference type="Proteomes" id="UP000422822"/>
    </source>
</evidence>
<evidence type="ECO:0000313" key="2">
    <source>
        <dbReference type="EMBL" id="QGR03351.1"/>
    </source>
</evidence>
<keyword evidence="1" id="KW-0812">Transmembrane</keyword>
<keyword evidence="1" id="KW-1133">Transmembrane helix</keyword>
<dbReference type="Proteomes" id="UP000422822">
    <property type="component" value="Chromosome"/>
</dbReference>
<keyword evidence="1" id="KW-0472">Membrane</keyword>
<dbReference type="AlphaFoldDB" id="A0AAE6QB66"/>
<protein>
    <submittedName>
        <fullName evidence="2">Uncharacterized protein</fullName>
    </submittedName>
</protein>